<reference evidence="2 3" key="1">
    <citation type="submission" date="2017-08" db="EMBL/GenBank/DDBJ databases">
        <authorList>
            <person name="de Groot N.N."/>
        </authorList>
    </citation>
    <scope>NUCLEOTIDE SEQUENCE [LARGE SCALE GENOMIC DNA]</scope>
    <source>
        <strain evidence="2 3">USBA 78</strain>
    </source>
</reference>
<protein>
    <submittedName>
        <fullName evidence="2">Queuosine biosynthesis protein QueC</fullName>
    </submittedName>
</protein>
<dbReference type="Proteomes" id="UP000219068">
    <property type="component" value="Unassembled WGS sequence"/>
</dbReference>
<name>A0A285TX41_9PROT</name>
<sequence length="461" mass="52238">MKNTFLNKPRSDLSLCVVEQSQSVKRAYPKGAEIAEVGKHIKFDPDILSTFDYKGWQSLHHDLLVVSAVVEFADRRWKRPRGWSRKFNITVPVLDLAAWQRKEVIESLLSALRHLTADIWSFNFVQWRGPAPIGARQGVLAFTKTKTFTIAYSDGLDSRAVSALSGDKLGLRVRIAKSRNRLKKGDQPFDQIPFKVQGFRGLESSFRSRGFQFSAITAIAAHMSELSRVVVPESGQGALGPVLLPLHNIHPDYRNHPTFFRKMERFVRALLGYQVKYDQPRIWYTKGQTLGAFLELPAKKQEDLTDTRSCWQTRRIVNTNGGRKQCGLCAACLLRRLSMHTAGITEAADAYVISDLKCSDVNESLAVIPQQRDRDIMIEYGSVGARHLQHLAEMADLPDDELRIHASELAAALGEPREDTMKNLRMLLVNHAEEWRAFLTAQEEKSFLKSWMDGGRYGRSK</sequence>
<evidence type="ECO:0000313" key="2">
    <source>
        <dbReference type="EMBL" id="SOC30150.1"/>
    </source>
</evidence>
<dbReference type="GO" id="GO:0008616">
    <property type="term" value="P:tRNA queuosine(34) biosynthetic process"/>
    <property type="evidence" value="ECO:0007669"/>
    <property type="project" value="UniProtKB-KW"/>
</dbReference>
<dbReference type="Pfam" id="PF06508">
    <property type="entry name" value="QueC"/>
    <property type="match status" value="1"/>
</dbReference>
<evidence type="ECO:0000256" key="1">
    <source>
        <dbReference type="ARBA" id="ARBA00022785"/>
    </source>
</evidence>
<keyword evidence="1" id="KW-0671">Queuosine biosynthesis</keyword>
<dbReference type="InterPro" id="IPR014729">
    <property type="entry name" value="Rossmann-like_a/b/a_fold"/>
</dbReference>
<dbReference type="EMBL" id="OBMM01000008">
    <property type="protein sequence ID" value="SOC30150.1"/>
    <property type="molecule type" value="Genomic_DNA"/>
</dbReference>
<dbReference type="InterPro" id="IPR018317">
    <property type="entry name" value="QueC"/>
</dbReference>
<evidence type="ECO:0000313" key="3">
    <source>
        <dbReference type="Proteomes" id="UP000219068"/>
    </source>
</evidence>
<gene>
    <name evidence="2" type="ORF">SAMN05428964_108136</name>
</gene>
<dbReference type="SUPFAM" id="SSF52402">
    <property type="entry name" value="Adenine nucleotide alpha hydrolases-like"/>
    <property type="match status" value="1"/>
</dbReference>
<dbReference type="RefSeq" id="WP_097053559.1">
    <property type="nucleotide sequence ID" value="NZ_OBMM01000008.1"/>
</dbReference>
<proteinExistence type="predicted"/>
<dbReference type="Gene3D" id="3.40.50.620">
    <property type="entry name" value="HUPs"/>
    <property type="match status" value="1"/>
</dbReference>
<accession>A0A285TX41</accession>
<organism evidence="2 3">
    <name type="scientific">Thalassospira xiamenensis</name>
    <dbReference type="NCBI Taxonomy" id="220697"/>
    <lineage>
        <taxon>Bacteria</taxon>
        <taxon>Pseudomonadati</taxon>
        <taxon>Pseudomonadota</taxon>
        <taxon>Alphaproteobacteria</taxon>
        <taxon>Rhodospirillales</taxon>
        <taxon>Thalassospiraceae</taxon>
        <taxon>Thalassospira</taxon>
    </lineage>
</organism>
<dbReference type="AlphaFoldDB" id="A0A285TX41"/>